<dbReference type="RefSeq" id="WP_123040859.1">
    <property type="nucleotide sequence ID" value="NZ_CP033433.1"/>
</dbReference>
<evidence type="ECO:0000313" key="2">
    <source>
        <dbReference type="Proteomes" id="UP000269097"/>
    </source>
</evidence>
<sequence>MAYEKEFDGLWEEQIRTATGQRLEMLRRDKTGEKKLYCEALRPVLPSPEGLVMEYELISNTGVRIYIDFFNPPLRWGVESLGYVPHAEKITRDRFDFEQVRICTMAARKITYIPFTWDQLDKRPDYCRRTLYELIGIHSALPGEAYRDLSIYEREIIRFALYLNRPINMDDVTLCTNFQKDAGRKIIRMMVGKGLLQPLGRGTERFHFYELTPKARNFMF</sequence>
<dbReference type="AlphaFoldDB" id="A0A3G3JY50"/>
<keyword evidence="2" id="KW-1185">Reference proteome</keyword>
<dbReference type="KEGG" id="coh:EAV92_09500"/>
<reference evidence="1 2" key="1">
    <citation type="submission" date="2018-10" db="EMBL/GenBank/DDBJ databases">
        <title>Genome Sequence of Cohnella sp.</title>
        <authorList>
            <person name="Srinivasan S."/>
            <person name="Kim M.K."/>
        </authorList>
    </citation>
    <scope>NUCLEOTIDE SEQUENCE [LARGE SCALE GENOMIC DNA]</scope>
    <source>
        <strain evidence="1 2">18JY8-7</strain>
    </source>
</reference>
<accession>A0A3G3JY50</accession>
<gene>
    <name evidence="1" type="ORF">EAV92_09500</name>
</gene>
<evidence type="ECO:0000313" key="1">
    <source>
        <dbReference type="EMBL" id="AYQ72777.1"/>
    </source>
</evidence>
<name>A0A3G3JY50_9BACL</name>
<proteinExistence type="predicted"/>
<protein>
    <submittedName>
        <fullName evidence="1">Uncharacterized protein</fullName>
    </submittedName>
</protein>
<dbReference type="Proteomes" id="UP000269097">
    <property type="component" value="Chromosome"/>
</dbReference>
<dbReference type="EMBL" id="CP033433">
    <property type="protein sequence ID" value="AYQ72777.1"/>
    <property type="molecule type" value="Genomic_DNA"/>
</dbReference>
<organism evidence="1 2">
    <name type="scientific">Cohnella candidum</name>
    <dbReference type="NCBI Taxonomy" id="2674991"/>
    <lineage>
        <taxon>Bacteria</taxon>
        <taxon>Bacillati</taxon>
        <taxon>Bacillota</taxon>
        <taxon>Bacilli</taxon>
        <taxon>Bacillales</taxon>
        <taxon>Paenibacillaceae</taxon>
        <taxon>Cohnella</taxon>
    </lineage>
</organism>